<protein>
    <recommendedName>
        <fullName evidence="3">histidine kinase</fullName>
        <ecNumber evidence="3">2.7.13.3</ecNumber>
    </recommendedName>
</protein>
<evidence type="ECO:0000256" key="6">
    <source>
        <dbReference type="ARBA" id="ARBA00022679"/>
    </source>
</evidence>
<keyword evidence="7 15" id="KW-0812">Transmembrane</keyword>
<dbReference type="Gene3D" id="6.10.340.10">
    <property type="match status" value="1"/>
</dbReference>
<dbReference type="Gene3D" id="1.10.287.130">
    <property type="match status" value="1"/>
</dbReference>
<keyword evidence="12" id="KW-0902">Two-component regulatory system</keyword>
<dbReference type="Gene3D" id="3.30.450.20">
    <property type="entry name" value="PAS domain"/>
    <property type="match status" value="1"/>
</dbReference>
<sequence>MFGLSAVRVNITTRLILVCLVMGLVPLAVAGALGISITVNALQAKAAENLQTSAEMQVRLITDHLDLVVKNTLYLAELYSLKLFLNKEKNMKSYAEQEFLDFHRVHPEYYQIRFLDISGREIIRSNYKDDLFFRTKEEGLQFKGHRYYFQKAIKIGQGGVYFSPIDLNVEHSKVEKPHRLVIRVCAPVFLNGVKRGLIVVNLFAENIFEWIQLPKTPFTTFFLNEDGNILHVDKNGDPPVLNNYKGRDQHISELFPFLEKGTLNSRNTEVLSLESEILAFYPIRGIGDYYAPAWYIVSILPKTHLKQYINMIKWNLVLSAFFVALFGIVLGVFLAKRFTKPIRQLYLETELIASGNLDHELTIDRKDEIGELAEKFDRMRLQIKEKQSQLSSWNQELNKKLDWHITELRSLERQLYRADKLASLGEVSMRLAHEIGNPLASIKTVTQAMSEDEFQENEQTEYYNKIVSEVDRLNSFLKKFNNFAVMKEVEPFPCDLEGLIHDVNYFLKIQAEEHGVRIEEIIEPDMEKILIDPQQVKQILINLILNAIQACDKGGDIRISLKNLATSCVCSLRDNGCFCEAKGLHSGADEFVELSICDNGKGMPEEELIKIFDPFYTTKPNGTGLGLSVAHRIVEMHRGLIRVYSQKGKGTTFRIYFPKLLAEAKIST</sequence>
<reference evidence="18" key="1">
    <citation type="submission" date="2018-06" db="EMBL/GenBank/DDBJ databases">
        <authorList>
            <person name="Zhirakovskaya E."/>
        </authorList>
    </citation>
    <scope>NUCLEOTIDE SEQUENCE</scope>
</reference>
<evidence type="ECO:0000256" key="15">
    <source>
        <dbReference type="SAM" id="Phobius"/>
    </source>
</evidence>
<dbReference type="InterPro" id="IPR004358">
    <property type="entry name" value="Sig_transdc_His_kin-like_C"/>
</dbReference>
<dbReference type="InterPro" id="IPR036890">
    <property type="entry name" value="HATPase_C_sf"/>
</dbReference>
<dbReference type="SMART" id="SM00388">
    <property type="entry name" value="HisKA"/>
    <property type="match status" value="1"/>
</dbReference>
<dbReference type="PRINTS" id="PR00344">
    <property type="entry name" value="BCTRLSENSOR"/>
</dbReference>
<organism evidence="18">
    <name type="scientific">hydrothermal vent metagenome</name>
    <dbReference type="NCBI Taxonomy" id="652676"/>
    <lineage>
        <taxon>unclassified sequences</taxon>
        <taxon>metagenomes</taxon>
        <taxon>ecological metagenomes</taxon>
    </lineage>
</organism>
<evidence type="ECO:0000256" key="1">
    <source>
        <dbReference type="ARBA" id="ARBA00000085"/>
    </source>
</evidence>
<comment type="catalytic activity">
    <reaction evidence="1">
        <text>ATP + protein L-histidine = ADP + protein N-phospho-L-histidine.</text>
        <dbReference type="EC" id="2.7.13.3"/>
    </reaction>
</comment>
<dbReference type="Pfam" id="PF02518">
    <property type="entry name" value="HATPase_c"/>
    <property type="match status" value="1"/>
</dbReference>
<dbReference type="SUPFAM" id="SSF103190">
    <property type="entry name" value="Sensory domain-like"/>
    <property type="match status" value="1"/>
</dbReference>
<evidence type="ECO:0000256" key="12">
    <source>
        <dbReference type="ARBA" id="ARBA00023012"/>
    </source>
</evidence>
<evidence type="ECO:0000256" key="7">
    <source>
        <dbReference type="ARBA" id="ARBA00022692"/>
    </source>
</evidence>
<dbReference type="PROSITE" id="PS50885">
    <property type="entry name" value="HAMP"/>
    <property type="match status" value="1"/>
</dbReference>
<feature type="transmembrane region" description="Helical" evidence="15">
    <location>
        <begin position="314"/>
        <end position="335"/>
    </location>
</feature>
<keyword evidence="13 15" id="KW-0472">Membrane</keyword>
<evidence type="ECO:0000256" key="4">
    <source>
        <dbReference type="ARBA" id="ARBA00022475"/>
    </source>
</evidence>
<dbReference type="GO" id="GO:0000155">
    <property type="term" value="F:phosphorelay sensor kinase activity"/>
    <property type="evidence" value="ECO:0007669"/>
    <property type="project" value="InterPro"/>
</dbReference>
<dbReference type="Gene3D" id="3.30.565.10">
    <property type="entry name" value="Histidine kinase-like ATPase, C-terminal domain"/>
    <property type="match status" value="1"/>
</dbReference>
<dbReference type="CDD" id="cd00075">
    <property type="entry name" value="HATPase"/>
    <property type="match status" value="1"/>
</dbReference>
<proteinExistence type="predicted"/>
<dbReference type="SMART" id="SM00387">
    <property type="entry name" value="HATPase_c"/>
    <property type="match status" value="1"/>
</dbReference>
<keyword evidence="6" id="KW-0808">Transferase</keyword>
<dbReference type="InterPro" id="IPR036097">
    <property type="entry name" value="HisK_dim/P_sf"/>
</dbReference>
<dbReference type="PANTHER" id="PTHR43065:SF10">
    <property type="entry name" value="PEROXIDE STRESS-ACTIVATED HISTIDINE KINASE MAK3"/>
    <property type="match status" value="1"/>
</dbReference>
<evidence type="ECO:0000256" key="3">
    <source>
        <dbReference type="ARBA" id="ARBA00012438"/>
    </source>
</evidence>
<dbReference type="Pfam" id="PF00512">
    <property type="entry name" value="HisKA"/>
    <property type="match status" value="1"/>
</dbReference>
<dbReference type="CDD" id="cd00082">
    <property type="entry name" value="HisKA"/>
    <property type="match status" value="1"/>
</dbReference>
<evidence type="ECO:0000256" key="10">
    <source>
        <dbReference type="ARBA" id="ARBA00022840"/>
    </source>
</evidence>
<evidence type="ECO:0000259" key="16">
    <source>
        <dbReference type="PROSITE" id="PS50109"/>
    </source>
</evidence>
<dbReference type="GO" id="GO:0005886">
    <property type="term" value="C:plasma membrane"/>
    <property type="evidence" value="ECO:0007669"/>
    <property type="project" value="UniProtKB-SubCell"/>
</dbReference>
<dbReference type="AlphaFoldDB" id="A0A3B1CK13"/>
<dbReference type="Pfam" id="PF02743">
    <property type="entry name" value="dCache_1"/>
    <property type="match status" value="1"/>
</dbReference>
<comment type="subcellular location">
    <subcellularLocation>
        <location evidence="2">Cell membrane</location>
        <topology evidence="2">Multi-pass membrane protein</topology>
    </subcellularLocation>
</comment>
<gene>
    <name evidence="18" type="ORF">MNBD_NITROSPINAE02-142</name>
</gene>
<dbReference type="InterPro" id="IPR029151">
    <property type="entry name" value="Sensor-like_sf"/>
</dbReference>
<keyword evidence="9" id="KW-0418">Kinase</keyword>
<dbReference type="InterPro" id="IPR003661">
    <property type="entry name" value="HisK_dim/P_dom"/>
</dbReference>
<keyword evidence="4" id="KW-1003">Cell membrane</keyword>
<dbReference type="GO" id="GO:0005524">
    <property type="term" value="F:ATP binding"/>
    <property type="evidence" value="ECO:0007669"/>
    <property type="project" value="UniProtKB-KW"/>
</dbReference>
<dbReference type="SUPFAM" id="SSF55874">
    <property type="entry name" value="ATPase domain of HSP90 chaperone/DNA topoisomerase II/histidine kinase"/>
    <property type="match status" value="1"/>
</dbReference>
<dbReference type="EC" id="2.7.13.3" evidence="3"/>
<dbReference type="CDD" id="cd06225">
    <property type="entry name" value="HAMP"/>
    <property type="match status" value="1"/>
</dbReference>
<keyword evidence="11 15" id="KW-1133">Transmembrane helix</keyword>
<evidence type="ECO:0000256" key="14">
    <source>
        <dbReference type="SAM" id="Coils"/>
    </source>
</evidence>
<evidence type="ECO:0000313" key="18">
    <source>
        <dbReference type="EMBL" id="VAX23010.1"/>
    </source>
</evidence>
<dbReference type="InterPro" id="IPR003594">
    <property type="entry name" value="HATPase_dom"/>
</dbReference>
<keyword evidence="10" id="KW-0067">ATP-binding</keyword>
<evidence type="ECO:0000256" key="13">
    <source>
        <dbReference type="ARBA" id="ARBA00023136"/>
    </source>
</evidence>
<dbReference type="InterPro" id="IPR003660">
    <property type="entry name" value="HAMP_dom"/>
</dbReference>
<dbReference type="SUPFAM" id="SSF158472">
    <property type="entry name" value="HAMP domain-like"/>
    <property type="match status" value="1"/>
</dbReference>
<accession>A0A3B1CK13</accession>
<feature type="coiled-coil region" evidence="14">
    <location>
        <begin position="369"/>
        <end position="414"/>
    </location>
</feature>
<evidence type="ECO:0000256" key="11">
    <source>
        <dbReference type="ARBA" id="ARBA00022989"/>
    </source>
</evidence>
<dbReference type="SMART" id="SM00304">
    <property type="entry name" value="HAMP"/>
    <property type="match status" value="1"/>
</dbReference>
<dbReference type="InterPro" id="IPR033479">
    <property type="entry name" value="dCache_1"/>
</dbReference>
<feature type="domain" description="HAMP" evidence="17">
    <location>
        <begin position="336"/>
        <end position="388"/>
    </location>
</feature>
<dbReference type="EMBL" id="UOGE01000080">
    <property type="protein sequence ID" value="VAX23010.1"/>
    <property type="molecule type" value="Genomic_DNA"/>
</dbReference>
<dbReference type="InterPro" id="IPR005467">
    <property type="entry name" value="His_kinase_dom"/>
</dbReference>
<dbReference type="PROSITE" id="PS50109">
    <property type="entry name" value="HIS_KIN"/>
    <property type="match status" value="1"/>
</dbReference>
<keyword evidence="14" id="KW-0175">Coiled coil</keyword>
<dbReference type="PANTHER" id="PTHR43065">
    <property type="entry name" value="SENSOR HISTIDINE KINASE"/>
    <property type="match status" value="1"/>
</dbReference>
<evidence type="ECO:0000259" key="17">
    <source>
        <dbReference type="PROSITE" id="PS50885"/>
    </source>
</evidence>
<evidence type="ECO:0000256" key="5">
    <source>
        <dbReference type="ARBA" id="ARBA00022553"/>
    </source>
</evidence>
<dbReference type="Pfam" id="PF00672">
    <property type="entry name" value="HAMP"/>
    <property type="match status" value="1"/>
</dbReference>
<evidence type="ECO:0000256" key="2">
    <source>
        <dbReference type="ARBA" id="ARBA00004651"/>
    </source>
</evidence>
<keyword evidence="5" id="KW-0597">Phosphoprotein</keyword>
<name>A0A3B1CK13_9ZZZZ</name>
<evidence type="ECO:0000256" key="8">
    <source>
        <dbReference type="ARBA" id="ARBA00022741"/>
    </source>
</evidence>
<feature type="domain" description="Histidine kinase" evidence="16">
    <location>
        <begin position="430"/>
        <end position="661"/>
    </location>
</feature>
<keyword evidence="8" id="KW-0547">Nucleotide-binding</keyword>
<dbReference type="SUPFAM" id="SSF47384">
    <property type="entry name" value="Homodimeric domain of signal transducing histidine kinase"/>
    <property type="match status" value="1"/>
</dbReference>
<evidence type="ECO:0000256" key="9">
    <source>
        <dbReference type="ARBA" id="ARBA00022777"/>
    </source>
</evidence>